<organism evidence="4 5">
    <name type="scientific">Penicillium arizonense</name>
    <dbReference type="NCBI Taxonomy" id="1835702"/>
    <lineage>
        <taxon>Eukaryota</taxon>
        <taxon>Fungi</taxon>
        <taxon>Dikarya</taxon>
        <taxon>Ascomycota</taxon>
        <taxon>Pezizomycotina</taxon>
        <taxon>Eurotiomycetes</taxon>
        <taxon>Eurotiomycetidae</taxon>
        <taxon>Eurotiales</taxon>
        <taxon>Aspergillaceae</taxon>
        <taxon>Penicillium</taxon>
    </lineage>
</organism>
<dbReference type="GeneID" id="34577426"/>
<gene>
    <name evidence="4" type="ORF">PENARI_c011G08888</name>
</gene>
<evidence type="ECO:0000313" key="5">
    <source>
        <dbReference type="Proteomes" id="UP000177622"/>
    </source>
</evidence>
<comment type="similarity">
    <text evidence="2">Belongs to the NAD(P)-dependent epimerase/dehydratase family. Dihydroflavonol-4-reductase subfamily.</text>
</comment>
<accession>A0A1F5LGG7</accession>
<dbReference type="InterPro" id="IPR050425">
    <property type="entry name" value="NAD(P)_dehydrat-like"/>
</dbReference>
<dbReference type="Gene3D" id="3.40.50.720">
    <property type="entry name" value="NAD(P)-binding Rossmann-like Domain"/>
    <property type="match status" value="1"/>
</dbReference>
<keyword evidence="1" id="KW-0560">Oxidoreductase</keyword>
<dbReference type="InterPro" id="IPR001509">
    <property type="entry name" value="Epimerase_deHydtase"/>
</dbReference>
<dbReference type="GO" id="GO:0016616">
    <property type="term" value="F:oxidoreductase activity, acting on the CH-OH group of donors, NAD or NADP as acceptor"/>
    <property type="evidence" value="ECO:0007669"/>
    <property type="project" value="TreeGrafter"/>
</dbReference>
<dbReference type="AlphaFoldDB" id="A0A1F5LGG7"/>
<feature type="domain" description="NAD-dependent epimerase/dehydratase" evidence="3">
    <location>
        <begin position="14"/>
        <end position="248"/>
    </location>
</feature>
<protein>
    <recommendedName>
        <fullName evidence="3">NAD-dependent epimerase/dehydratase domain-containing protein</fullName>
    </recommendedName>
</protein>
<dbReference type="OrthoDB" id="2735536at2759"/>
<keyword evidence="5" id="KW-1185">Reference proteome</keyword>
<evidence type="ECO:0000259" key="3">
    <source>
        <dbReference type="Pfam" id="PF01370"/>
    </source>
</evidence>
<evidence type="ECO:0000313" key="4">
    <source>
        <dbReference type="EMBL" id="OGE52235.1"/>
    </source>
</evidence>
<dbReference type="InterPro" id="IPR036291">
    <property type="entry name" value="NAD(P)-bd_dom_sf"/>
</dbReference>
<proteinExistence type="inferred from homology"/>
<evidence type="ECO:0000256" key="1">
    <source>
        <dbReference type="ARBA" id="ARBA00023002"/>
    </source>
</evidence>
<reference evidence="4 5" key="1">
    <citation type="journal article" date="2016" name="Sci. Rep.">
        <title>Penicillium arizonense, a new, genome sequenced fungal species, reveals a high chemical diversity in secreted metabolites.</title>
        <authorList>
            <person name="Grijseels S."/>
            <person name="Nielsen J.C."/>
            <person name="Randelovic M."/>
            <person name="Nielsen J."/>
            <person name="Nielsen K.F."/>
            <person name="Workman M."/>
            <person name="Frisvad J.C."/>
        </authorList>
    </citation>
    <scope>NUCLEOTIDE SEQUENCE [LARGE SCALE GENOMIC DNA]</scope>
    <source>
        <strain evidence="4 5">CBS 141311</strain>
    </source>
</reference>
<dbReference type="PANTHER" id="PTHR10366:SF562">
    <property type="entry name" value="ALDEHYDE REDUCTASE II (AFU_ORTHOLOGUE AFUA_1G11360)"/>
    <property type="match status" value="1"/>
</dbReference>
<dbReference type="PANTHER" id="PTHR10366">
    <property type="entry name" value="NAD DEPENDENT EPIMERASE/DEHYDRATASE"/>
    <property type="match status" value="1"/>
</dbReference>
<dbReference type="STRING" id="1835702.A0A1F5LGG7"/>
<dbReference type="Pfam" id="PF01370">
    <property type="entry name" value="Epimerase"/>
    <property type="match status" value="1"/>
</dbReference>
<dbReference type="RefSeq" id="XP_022487677.1">
    <property type="nucleotide sequence ID" value="XM_022632692.1"/>
</dbReference>
<dbReference type="EMBL" id="LXJU01000011">
    <property type="protein sequence ID" value="OGE52235.1"/>
    <property type="molecule type" value="Genomic_DNA"/>
</dbReference>
<dbReference type="SUPFAM" id="SSF51735">
    <property type="entry name" value="NAD(P)-binding Rossmann-fold domains"/>
    <property type="match status" value="1"/>
</dbReference>
<dbReference type="Proteomes" id="UP000177622">
    <property type="component" value="Unassembled WGS sequence"/>
</dbReference>
<comment type="caution">
    <text evidence="4">The sequence shown here is derived from an EMBL/GenBank/DDBJ whole genome shotgun (WGS) entry which is preliminary data.</text>
</comment>
<sequence>MTKNQYTFPPGSTVLVTGANAYIGSHVINILLGLGYRVRGTVRTPRPWLNEYFDTCYGPGLFETILVTDFRDPSAFDHALVGVSGVVHMAQAMPWDPANSDPVGYTVAGTLNVLRAASSQDSIKRVVLASSIVAAGYPEGSEPFRFDTDSWDTSTPETAISIYTVCKTEGERQAWKWVKENQPSFVLNTVLPWMNFGRTLHPEIGSSGHKWIRALLQGDSFPFKVVPLPWFIDVEDSARLHVIALLDKEVNSERVFGAAGPFVWSDITAVMKKTEPKNKLIPDPPKNEKASLGVVVPAQRAENLIRAFFGRPGWTTLEDCIEATVKTA</sequence>
<name>A0A1F5LGG7_PENAI</name>
<evidence type="ECO:0000256" key="2">
    <source>
        <dbReference type="ARBA" id="ARBA00023445"/>
    </source>
</evidence>